<dbReference type="Pfam" id="PF02518">
    <property type="entry name" value="HATPase_c"/>
    <property type="match status" value="1"/>
</dbReference>
<dbReference type="SMART" id="SM00387">
    <property type="entry name" value="HATPase_c"/>
    <property type="match status" value="1"/>
</dbReference>
<keyword evidence="3 7" id="KW-0418">Kinase</keyword>
<dbReference type="PROSITE" id="PS50109">
    <property type="entry name" value="HIS_KIN"/>
    <property type="match status" value="1"/>
</dbReference>
<keyword evidence="4" id="KW-0902">Two-component regulatory system</keyword>
<protein>
    <recommendedName>
        <fullName evidence="2">histidine kinase</fullName>
        <ecNumber evidence="2">2.7.13.3</ecNumber>
    </recommendedName>
</protein>
<dbReference type="EC" id="2.7.13.3" evidence="2"/>
<keyword evidence="5" id="KW-0472">Membrane</keyword>
<dbReference type="Proteomes" id="UP000461880">
    <property type="component" value="Unassembled WGS sequence"/>
</dbReference>
<comment type="caution">
    <text evidence="7">The sequence shown here is derived from an EMBL/GenBank/DDBJ whole genome shotgun (WGS) entry which is preliminary data.</text>
</comment>
<evidence type="ECO:0000256" key="5">
    <source>
        <dbReference type="SAM" id="Phobius"/>
    </source>
</evidence>
<comment type="catalytic activity">
    <reaction evidence="1">
        <text>ATP + protein L-histidine = ADP + protein N-phospho-L-histidine.</text>
        <dbReference type="EC" id="2.7.13.3"/>
    </reaction>
</comment>
<dbReference type="Pfam" id="PF06580">
    <property type="entry name" value="His_kinase"/>
    <property type="match status" value="1"/>
</dbReference>
<dbReference type="GO" id="GO:0016020">
    <property type="term" value="C:membrane"/>
    <property type="evidence" value="ECO:0007669"/>
    <property type="project" value="InterPro"/>
</dbReference>
<dbReference type="EMBL" id="VUMN01000002">
    <property type="protein sequence ID" value="MSS57697.1"/>
    <property type="molecule type" value="Genomic_DNA"/>
</dbReference>
<dbReference type="InterPro" id="IPR004358">
    <property type="entry name" value="Sig_transdc_His_kin-like_C"/>
</dbReference>
<accession>A0A7X2NQJ7</accession>
<dbReference type="PANTHER" id="PTHR34220:SF7">
    <property type="entry name" value="SENSOR HISTIDINE KINASE YPDA"/>
    <property type="match status" value="1"/>
</dbReference>
<evidence type="ECO:0000256" key="1">
    <source>
        <dbReference type="ARBA" id="ARBA00000085"/>
    </source>
</evidence>
<gene>
    <name evidence="7" type="ORF">FYJ51_02095</name>
</gene>
<feature type="transmembrane region" description="Helical" evidence="5">
    <location>
        <begin position="51"/>
        <end position="67"/>
    </location>
</feature>
<dbReference type="PANTHER" id="PTHR34220">
    <property type="entry name" value="SENSOR HISTIDINE KINASE YPDA"/>
    <property type="match status" value="1"/>
</dbReference>
<dbReference type="AlphaFoldDB" id="A0A7X2NQJ7"/>
<evidence type="ECO:0000313" key="8">
    <source>
        <dbReference type="Proteomes" id="UP000461880"/>
    </source>
</evidence>
<evidence type="ECO:0000256" key="4">
    <source>
        <dbReference type="ARBA" id="ARBA00023012"/>
    </source>
</evidence>
<reference evidence="7 8" key="1">
    <citation type="submission" date="2019-08" db="EMBL/GenBank/DDBJ databases">
        <title>In-depth cultivation of the pig gut microbiome towards novel bacterial diversity and tailored functional studies.</title>
        <authorList>
            <person name="Wylensek D."/>
            <person name="Hitch T.C.A."/>
            <person name="Clavel T."/>
        </authorList>
    </citation>
    <scope>NUCLEOTIDE SEQUENCE [LARGE SCALE GENOMIC DNA]</scope>
    <source>
        <strain evidence="7 8">Oil+RF-744-GAM-WT-6</strain>
    </source>
</reference>
<dbReference type="Gene3D" id="3.30.565.10">
    <property type="entry name" value="Histidine kinase-like ATPase, C-terminal domain"/>
    <property type="match status" value="1"/>
</dbReference>
<feature type="transmembrane region" description="Helical" evidence="5">
    <location>
        <begin position="21"/>
        <end position="39"/>
    </location>
</feature>
<dbReference type="InterPro" id="IPR036890">
    <property type="entry name" value="HATPase_C_sf"/>
</dbReference>
<keyword evidence="5" id="KW-0812">Transmembrane</keyword>
<feature type="domain" description="Histidine kinase" evidence="6">
    <location>
        <begin position="231"/>
        <end position="343"/>
    </location>
</feature>
<sequence length="351" mass="40726">MLCKDCGNEAFSLQKDVLMKNGWRGCLIAETILLGIGIAEEAFRWNRSFRSWILILMFFFFMIAFTIDKRWRKRIRTEAENALDKADLSSFQNSDAWKSFPEHQKVDELFRKKISEENEKRDVEEYDRQATLEALQSQINPHFLYNTLECIRGQALLDDNRDIAEMLEKLGSFFRYSISRKDNIVTLFDELQNIRSYMYIQNYRFSNHYQLDIIFEEDQKELELCAVPKLMLQPIVENSILHAFENRIKGTITISIDADEKELVITVSDDGIGMDPDTLQNLNDRIAGKQDSIVRPLKSHGNGIALENVNKRIGILFGQNYGMHVYSTPGSGTDVEIFLPKISNPWERNGI</sequence>
<dbReference type="InterPro" id="IPR050640">
    <property type="entry name" value="Bact_2-comp_sensor_kinase"/>
</dbReference>
<evidence type="ECO:0000259" key="6">
    <source>
        <dbReference type="PROSITE" id="PS50109"/>
    </source>
</evidence>
<keyword evidence="8" id="KW-1185">Reference proteome</keyword>
<dbReference type="InterPro" id="IPR003594">
    <property type="entry name" value="HATPase_dom"/>
</dbReference>
<dbReference type="PRINTS" id="PR00344">
    <property type="entry name" value="BCTRLSENSOR"/>
</dbReference>
<keyword evidence="5" id="KW-1133">Transmembrane helix</keyword>
<keyword evidence="3 7" id="KW-0808">Transferase</keyword>
<dbReference type="InterPro" id="IPR010559">
    <property type="entry name" value="Sig_transdc_His_kin_internal"/>
</dbReference>
<evidence type="ECO:0000256" key="3">
    <source>
        <dbReference type="ARBA" id="ARBA00022777"/>
    </source>
</evidence>
<dbReference type="SUPFAM" id="SSF55874">
    <property type="entry name" value="ATPase domain of HSP90 chaperone/DNA topoisomerase II/histidine kinase"/>
    <property type="match status" value="1"/>
</dbReference>
<evidence type="ECO:0000313" key="7">
    <source>
        <dbReference type="EMBL" id="MSS57697.1"/>
    </source>
</evidence>
<dbReference type="InterPro" id="IPR005467">
    <property type="entry name" value="His_kinase_dom"/>
</dbReference>
<name>A0A7X2NQJ7_9FIRM</name>
<evidence type="ECO:0000256" key="2">
    <source>
        <dbReference type="ARBA" id="ARBA00012438"/>
    </source>
</evidence>
<dbReference type="GO" id="GO:0000155">
    <property type="term" value="F:phosphorelay sensor kinase activity"/>
    <property type="evidence" value="ECO:0007669"/>
    <property type="project" value="InterPro"/>
</dbReference>
<organism evidence="7 8">
    <name type="scientific">Stecheria intestinalis</name>
    <dbReference type="NCBI Taxonomy" id="2606630"/>
    <lineage>
        <taxon>Bacteria</taxon>
        <taxon>Bacillati</taxon>
        <taxon>Bacillota</taxon>
        <taxon>Erysipelotrichia</taxon>
        <taxon>Erysipelotrichales</taxon>
        <taxon>Erysipelotrichaceae</taxon>
        <taxon>Stecheria</taxon>
    </lineage>
</organism>
<proteinExistence type="predicted"/>